<evidence type="ECO:0000313" key="8">
    <source>
        <dbReference type="Proteomes" id="UP000320679"/>
    </source>
</evidence>
<feature type="domain" description="4Fe-4S ferredoxin-type" evidence="6">
    <location>
        <begin position="74"/>
        <end position="104"/>
    </location>
</feature>
<sequence length="204" mass="23318">MKYPKLRELREAVTALIKGPYTTKFPKVPSPAAPAYRGKPEFDEEECVVCGACANVCPAEAIEIIEEGAPEGKRKMILHYDICQFCGQCHRDCLTEEGISLTQKYDLATLDRKECVVTIEDRLIFCEFCGDVITTSKHLRWLLQRLGPRVFSNPNLILASHEEIELLEKRMLRGKETPLSRSDQLTFLCPRCRKQLTLKEEWGI</sequence>
<keyword evidence="5" id="KW-0411">Iron-sulfur</keyword>
<accession>A0A523URN1</accession>
<keyword evidence="1" id="KW-0004">4Fe-4S</keyword>
<evidence type="ECO:0000256" key="2">
    <source>
        <dbReference type="ARBA" id="ARBA00022723"/>
    </source>
</evidence>
<name>A0A523URN1_UNCAE</name>
<evidence type="ECO:0000313" key="7">
    <source>
        <dbReference type="EMBL" id="TET44981.1"/>
    </source>
</evidence>
<evidence type="ECO:0000256" key="1">
    <source>
        <dbReference type="ARBA" id="ARBA00022485"/>
    </source>
</evidence>
<gene>
    <name evidence="7" type="ORF">E3J59_04390</name>
</gene>
<dbReference type="InterPro" id="IPR010226">
    <property type="entry name" value="NADH_quinone_OxRdtase_chainI"/>
</dbReference>
<dbReference type="GO" id="GO:0003954">
    <property type="term" value="F:NADH dehydrogenase activity"/>
    <property type="evidence" value="ECO:0007669"/>
    <property type="project" value="TreeGrafter"/>
</dbReference>
<dbReference type="Pfam" id="PF12838">
    <property type="entry name" value="Fer4_7"/>
    <property type="match status" value="1"/>
</dbReference>
<comment type="caution">
    <text evidence="7">The sequence shown here is derived from an EMBL/GenBank/DDBJ whole genome shotgun (WGS) entry which is preliminary data.</text>
</comment>
<evidence type="ECO:0000256" key="3">
    <source>
        <dbReference type="ARBA" id="ARBA00022737"/>
    </source>
</evidence>
<dbReference type="SUPFAM" id="SSF54862">
    <property type="entry name" value="4Fe-4S ferredoxins"/>
    <property type="match status" value="1"/>
</dbReference>
<dbReference type="AlphaFoldDB" id="A0A523URN1"/>
<keyword evidence="3" id="KW-0677">Repeat</keyword>
<keyword evidence="4" id="KW-0408">Iron</keyword>
<reference evidence="7 8" key="1">
    <citation type="submission" date="2019-03" db="EMBL/GenBank/DDBJ databases">
        <title>Metabolic potential of uncultured bacteria and archaea associated with petroleum seepage in deep-sea sediments.</title>
        <authorList>
            <person name="Dong X."/>
            <person name="Hubert C."/>
        </authorList>
    </citation>
    <scope>NUCLEOTIDE SEQUENCE [LARGE SCALE GENOMIC DNA]</scope>
    <source>
        <strain evidence="7">E29_bin78</strain>
    </source>
</reference>
<proteinExistence type="predicted"/>
<evidence type="ECO:0000256" key="4">
    <source>
        <dbReference type="ARBA" id="ARBA00023004"/>
    </source>
</evidence>
<protein>
    <submittedName>
        <fullName evidence="7">4Fe-4S dicluster domain-containing protein</fullName>
    </submittedName>
</protein>
<dbReference type="GO" id="GO:0016020">
    <property type="term" value="C:membrane"/>
    <property type="evidence" value="ECO:0007669"/>
    <property type="project" value="InterPro"/>
</dbReference>
<dbReference type="PANTHER" id="PTHR10849:SF35">
    <property type="entry name" value="FORMATE HYDROGENLYASE SUBUNIT 6-RELATED"/>
    <property type="match status" value="1"/>
</dbReference>
<dbReference type="PANTHER" id="PTHR10849">
    <property type="entry name" value="NADH DEHYDROGENASE UBIQUINONE IRON-SULFUR PROTEIN 8, MITOCHONDRIAL"/>
    <property type="match status" value="1"/>
</dbReference>
<keyword evidence="2" id="KW-0479">Metal-binding</keyword>
<dbReference type="PROSITE" id="PS51379">
    <property type="entry name" value="4FE4S_FER_2"/>
    <property type="match status" value="2"/>
</dbReference>
<evidence type="ECO:0000256" key="5">
    <source>
        <dbReference type="ARBA" id="ARBA00023014"/>
    </source>
</evidence>
<dbReference type="Gene3D" id="3.30.70.3270">
    <property type="match status" value="1"/>
</dbReference>
<dbReference type="InterPro" id="IPR017900">
    <property type="entry name" value="4Fe4S_Fe_S_CS"/>
</dbReference>
<dbReference type="InterPro" id="IPR017896">
    <property type="entry name" value="4Fe4S_Fe-S-bd"/>
</dbReference>
<dbReference type="PROSITE" id="PS00198">
    <property type="entry name" value="4FE4S_FER_1"/>
    <property type="match status" value="1"/>
</dbReference>
<organism evidence="7 8">
    <name type="scientific">Aerophobetes bacterium</name>
    <dbReference type="NCBI Taxonomy" id="2030807"/>
    <lineage>
        <taxon>Bacteria</taxon>
        <taxon>Candidatus Aerophobota</taxon>
    </lineage>
</organism>
<feature type="domain" description="4Fe-4S ferredoxin-type" evidence="6">
    <location>
        <begin position="38"/>
        <end position="67"/>
    </location>
</feature>
<dbReference type="GO" id="GO:0009060">
    <property type="term" value="P:aerobic respiration"/>
    <property type="evidence" value="ECO:0007669"/>
    <property type="project" value="TreeGrafter"/>
</dbReference>
<dbReference type="EMBL" id="SOJK01000188">
    <property type="protein sequence ID" value="TET44981.1"/>
    <property type="molecule type" value="Genomic_DNA"/>
</dbReference>
<evidence type="ECO:0000259" key="6">
    <source>
        <dbReference type="PROSITE" id="PS51379"/>
    </source>
</evidence>
<dbReference type="GO" id="GO:0051539">
    <property type="term" value="F:4 iron, 4 sulfur cluster binding"/>
    <property type="evidence" value="ECO:0007669"/>
    <property type="project" value="UniProtKB-KW"/>
</dbReference>
<dbReference type="GO" id="GO:0046872">
    <property type="term" value="F:metal ion binding"/>
    <property type="evidence" value="ECO:0007669"/>
    <property type="project" value="UniProtKB-KW"/>
</dbReference>
<dbReference type="Proteomes" id="UP000320679">
    <property type="component" value="Unassembled WGS sequence"/>
</dbReference>